<dbReference type="Pfam" id="PF14684">
    <property type="entry name" value="Tricorn_C1"/>
    <property type="match status" value="1"/>
</dbReference>
<dbReference type="Gene3D" id="3.30.750.44">
    <property type="match status" value="1"/>
</dbReference>
<dbReference type="InterPro" id="IPR029045">
    <property type="entry name" value="ClpP/crotonase-like_dom_sf"/>
</dbReference>
<dbReference type="Pfam" id="PF03572">
    <property type="entry name" value="Peptidase_S41"/>
    <property type="match status" value="1"/>
</dbReference>
<dbReference type="Gene3D" id="2.120.10.60">
    <property type="entry name" value="Tricorn protease N-terminal domain"/>
    <property type="match status" value="1"/>
</dbReference>
<name>J0P2R8_9BACT</name>
<dbReference type="Gene3D" id="2.30.42.10">
    <property type="match status" value="1"/>
</dbReference>
<dbReference type="Pfam" id="PF07676">
    <property type="entry name" value="PD40"/>
    <property type="match status" value="2"/>
</dbReference>
<dbReference type="InterPro" id="IPR028204">
    <property type="entry name" value="Tricorn_C1"/>
</dbReference>
<comment type="subcellular location">
    <subcellularLocation>
        <location evidence="1 7">Cytoplasm</location>
    </subcellularLocation>
</comment>
<dbReference type="GO" id="GO:0008236">
    <property type="term" value="F:serine-type peptidase activity"/>
    <property type="evidence" value="ECO:0007669"/>
    <property type="project" value="UniProtKB-UniRule"/>
</dbReference>
<dbReference type="SUPFAM" id="SSF52096">
    <property type="entry name" value="ClpP/crotonase"/>
    <property type="match status" value="1"/>
</dbReference>
<dbReference type="EC" id="3.4.21.-" evidence="7"/>
<dbReference type="InterPro" id="IPR011042">
    <property type="entry name" value="6-blade_b-propeller_TolB-like"/>
</dbReference>
<keyword evidence="4 7" id="KW-0645">Protease</keyword>
<dbReference type="PANTHER" id="PTHR43253">
    <property type="entry name" value="TRICORN PROTEASE HOMOLOG 2-RELATED"/>
    <property type="match status" value="1"/>
</dbReference>
<evidence type="ECO:0000256" key="4">
    <source>
        <dbReference type="ARBA" id="ARBA00022670"/>
    </source>
</evidence>
<evidence type="ECO:0000256" key="6">
    <source>
        <dbReference type="ARBA" id="ARBA00022825"/>
    </source>
</evidence>
<dbReference type="PIRSF" id="PIRSF036421">
    <property type="entry name" value="Tricorn_protease"/>
    <property type="match status" value="1"/>
</dbReference>
<feature type="active site" description="Charge relay system" evidence="8">
    <location>
        <position position="737"/>
    </location>
</feature>
<dbReference type="Pfam" id="PF26549">
    <property type="entry name" value="Tricorn_N"/>
    <property type="match status" value="1"/>
</dbReference>
<evidence type="ECO:0000256" key="7">
    <source>
        <dbReference type="PIRNR" id="PIRNR036421"/>
    </source>
</evidence>
<dbReference type="SUPFAM" id="SSF82171">
    <property type="entry name" value="DPP6 N-terminal domain-like"/>
    <property type="match status" value="2"/>
</dbReference>
<dbReference type="PANTHER" id="PTHR43253:SF1">
    <property type="entry name" value="TRICORN PROTEASE HOMOLOG 2-RELATED"/>
    <property type="match status" value="1"/>
</dbReference>
<evidence type="ECO:0000259" key="9">
    <source>
        <dbReference type="PROSITE" id="PS50106"/>
    </source>
</evidence>
<evidence type="ECO:0000256" key="2">
    <source>
        <dbReference type="ARBA" id="ARBA00008524"/>
    </source>
</evidence>
<organism evidence="10 11">
    <name type="scientific">Saprospira grandis DSM 2844</name>
    <dbReference type="NCBI Taxonomy" id="694433"/>
    <lineage>
        <taxon>Bacteria</taxon>
        <taxon>Pseudomonadati</taxon>
        <taxon>Bacteroidota</taxon>
        <taxon>Saprospiria</taxon>
        <taxon>Saprospirales</taxon>
        <taxon>Saprospiraceae</taxon>
        <taxon>Saprospira</taxon>
    </lineage>
</organism>
<evidence type="ECO:0000313" key="10">
    <source>
        <dbReference type="EMBL" id="EJF54099.1"/>
    </source>
</evidence>
<dbReference type="GO" id="GO:0006508">
    <property type="term" value="P:proteolysis"/>
    <property type="evidence" value="ECO:0007669"/>
    <property type="project" value="UniProtKB-UniRule"/>
</dbReference>
<dbReference type="InterPro" id="IPR036034">
    <property type="entry name" value="PDZ_sf"/>
</dbReference>
<comment type="function">
    <text evidence="7">Degrades oligopeptides.</text>
</comment>
<evidence type="ECO:0000256" key="1">
    <source>
        <dbReference type="ARBA" id="ARBA00004496"/>
    </source>
</evidence>
<reference evidence="11" key="1">
    <citation type="journal article" date="2012" name="Stand. Genomic Sci.">
        <title>Permanent draft genome sequence of the gliding predator Saprospira grandis strain Sa g1 (= HR1).</title>
        <authorList>
            <person name="Mavromatis K."/>
            <person name="Chertkov O."/>
            <person name="Lapidus A."/>
            <person name="Nolan M."/>
            <person name="Lucas S."/>
            <person name="Tice H."/>
            <person name="Del Rio T.G."/>
            <person name="Cheng J.F."/>
            <person name="Han C."/>
            <person name="Tapia R."/>
            <person name="Bruce D."/>
            <person name="Goodwin L.A."/>
            <person name="Pitluck S."/>
            <person name="Huntemann M."/>
            <person name="Liolios K."/>
            <person name="Pagani I."/>
            <person name="Ivanova N."/>
            <person name="Mikhailova N."/>
            <person name="Pati A."/>
            <person name="Chen A."/>
            <person name="Palaniappan K."/>
            <person name="Land M."/>
            <person name="Brambilla E.M."/>
            <person name="Rohde M."/>
            <person name="Spring S."/>
            <person name="Goker M."/>
            <person name="Detter J.C."/>
            <person name="Bristow J."/>
            <person name="Eisen J.A."/>
            <person name="Markowitz V."/>
            <person name="Hugenholtz P."/>
            <person name="Kyrpides N.C."/>
            <person name="Klenk H.P."/>
            <person name="Woyke T."/>
        </authorList>
    </citation>
    <scope>NUCLEOTIDE SEQUENCE [LARGE SCALE GENOMIC DNA]</scope>
    <source>
        <strain evidence="11">DSM 2844</strain>
    </source>
</reference>
<keyword evidence="3 7" id="KW-0963">Cytoplasm</keyword>
<proteinExistence type="inferred from homology"/>
<evidence type="ECO:0000313" key="11">
    <source>
        <dbReference type="Proteomes" id="UP000005113"/>
    </source>
</evidence>
<dbReference type="HOGENOM" id="CLU_005503_0_0_10"/>
<dbReference type="SMART" id="SM00228">
    <property type="entry name" value="PDZ"/>
    <property type="match status" value="1"/>
</dbReference>
<feature type="domain" description="PDZ" evidence="9">
    <location>
        <begin position="746"/>
        <end position="826"/>
    </location>
</feature>
<dbReference type="GO" id="GO:0005737">
    <property type="term" value="C:cytoplasm"/>
    <property type="evidence" value="ECO:0007669"/>
    <property type="project" value="UniProtKB-SubCell"/>
</dbReference>
<feature type="active site" description="Nucleophile" evidence="8">
    <location>
        <position position="968"/>
    </location>
</feature>
<dbReference type="AlphaFoldDB" id="J0P2R8"/>
<evidence type="ECO:0000256" key="8">
    <source>
        <dbReference type="PIRSR" id="PIRSR036421-1"/>
    </source>
</evidence>
<dbReference type="EMBL" id="JH719942">
    <property type="protein sequence ID" value="EJF54099.1"/>
    <property type="molecule type" value="Genomic_DNA"/>
</dbReference>
<dbReference type="Proteomes" id="UP000005113">
    <property type="component" value="Unassembled WGS sequence"/>
</dbReference>
<dbReference type="RefSeq" id="WP_002659825.1">
    <property type="nucleotide sequence ID" value="NZ_JH719942.1"/>
</dbReference>
<comment type="similarity">
    <text evidence="2 7">Belongs to the peptidase S41B family.</text>
</comment>
<keyword evidence="6 7" id="KW-0720">Serine protease</keyword>
<feature type="active site" description="Charge relay system" evidence="8">
    <location>
        <position position="1025"/>
    </location>
</feature>
<dbReference type="InterPro" id="IPR005151">
    <property type="entry name" value="Tail-specific_protease"/>
</dbReference>
<dbReference type="SMART" id="SM00245">
    <property type="entry name" value="TSPc"/>
    <property type="match status" value="1"/>
</dbReference>
<dbReference type="Gene3D" id="2.120.10.30">
    <property type="entry name" value="TolB, C-terminal domain"/>
    <property type="match status" value="2"/>
</dbReference>
<dbReference type="OrthoDB" id="9815657at2"/>
<keyword evidence="5 7" id="KW-0378">Hydrolase</keyword>
<dbReference type="CDD" id="cd07562">
    <property type="entry name" value="Peptidase_S41_TRI"/>
    <property type="match status" value="1"/>
</dbReference>
<gene>
    <name evidence="10" type="ORF">SapgrDRAFT_2440</name>
</gene>
<protein>
    <recommendedName>
        <fullName evidence="7">Tricorn protease homolog</fullName>
        <ecNumber evidence="7">3.4.21.-</ecNumber>
    </recommendedName>
</protein>
<dbReference type="SUPFAM" id="SSF50156">
    <property type="entry name" value="PDZ domain-like"/>
    <property type="match status" value="1"/>
</dbReference>
<evidence type="ECO:0000256" key="3">
    <source>
        <dbReference type="ARBA" id="ARBA00022490"/>
    </source>
</evidence>
<evidence type="ECO:0000256" key="5">
    <source>
        <dbReference type="ARBA" id="ARBA00022801"/>
    </source>
</evidence>
<dbReference type="InterPro" id="IPR011659">
    <property type="entry name" value="WD40"/>
</dbReference>
<dbReference type="PROSITE" id="PS50106">
    <property type="entry name" value="PDZ"/>
    <property type="match status" value="1"/>
</dbReference>
<sequence>MKQLLLSAVLLLLVQLSWAQDRILLRQPSLSPDGQELLFSYQGDIWRMKLPEGQPRRLTVHQAYDSKAIWSADGQQIAFQSDRDGNSNIYVMPAQGGRPKQLSYYSGNDQLLGWKDEQTLLFASRRAYIKIERSYGIYEIPVSGGQPQRILNSDAVDAQMSPNKEQLLLVRGSCRTAREDYRGPANRDLWTYNIKADKFEQITDFKGNDFNGQWVDRQRICYLSAQSGRYNIYLKDLIKGEEKALTQEKKMGILNFALSQDGQYIVYQQADRIFWGKTEGKKQEIKVDIASDYRFDPFIEKSYSHLDNYSLSPTAKRIAYEVHGDIFIGAQHKQLKEGRTLAQGPSRQRAPLFLNEQTLLYRSDEAGKYALYKVSSKDSTATDLYRSLKLKNSLIQEFPLDLSQYWLSPDRKQLAYLLGRGQLWVAQIDSLGQLSNNKKLLDGWASPTGLSWSPDSYWLAYSLEDLNFNEEIFIHAANDSIPPVNVSMHPRNDRNPVWSPDGSKLAFSSDRNNGDSDIWFIWLKKEDYLRQTTEWKALEIWAEEKKPSKKDKKEAIKVKIDFDQLYARSQQVTAMPGRESGICWSPDSKTIFYLSSSNSSRNFEKDRALYSVRWDGKENKALISASQTPYNLQLSEDGKLLFSQLNRGQLAYIQLSNKKLNNLSFRSNLKIDYAGELAQIFEEGWRALEAGFYDPQFHGYNWKQLKKTYRPLCLKASTKEDFQWMYNLMLGQLDASHMGLYGGDNPKKLARKKSGLLGVELWQDGKAGAKIRSVLEGSPASRAESQILANERIIAVNGEKIKPQDNLYAFLEGTASKPTLLAVKSEAGDIRELVIWPSPSLNKQRYEAWVKERKILTDKYSKGELGYIHIKAMGWSSFERFEQELMAAGDGKKGIVIDVRYNGGGWTTDYLMAVLSVRQHAYTVPRGAAKNLKKEHKAFSNYYPYSERLPLAAWTKGSIALCNESSYSNAEIFSHAYKNLGLGTLVGQPTFGAVISTGGYGLQDGSYVRMPFRAWYSKAKDENMERIPAMPDILVRLAPDYQAKQEDQQLQKAVEVLLKELNADKK</sequence>
<dbReference type="InterPro" id="IPR001478">
    <property type="entry name" value="PDZ"/>
</dbReference>
<dbReference type="Gene3D" id="3.90.226.10">
    <property type="entry name" value="2-enoyl-CoA Hydratase, Chain A, domain 1"/>
    <property type="match status" value="1"/>
</dbReference>
<accession>J0P2R8</accession>
<dbReference type="InterPro" id="IPR012393">
    <property type="entry name" value="Tricorn_protease"/>
</dbReference>